<keyword evidence="4" id="KW-1185">Reference proteome</keyword>
<feature type="domain" description="BD-FAE-like" evidence="2">
    <location>
        <begin position="31"/>
        <end position="241"/>
    </location>
</feature>
<dbReference type="InterPro" id="IPR050300">
    <property type="entry name" value="GDXG_lipolytic_enzyme"/>
</dbReference>
<protein>
    <recommendedName>
        <fullName evidence="2">BD-FAE-like domain-containing protein</fullName>
    </recommendedName>
</protein>
<dbReference type="Proteomes" id="UP001497453">
    <property type="component" value="Chromosome 3"/>
</dbReference>
<dbReference type="InterPro" id="IPR049492">
    <property type="entry name" value="BD-FAE-like_dom"/>
</dbReference>
<gene>
    <name evidence="3" type="ORF">GFSPODELE1_LOCUS5183</name>
</gene>
<dbReference type="PANTHER" id="PTHR48081">
    <property type="entry name" value="AB HYDROLASE SUPERFAMILY PROTEIN C4A8.06C"/>
    <property type="match status" value="1"/>
</dbReference>
<evidence type="ECO:0000313" key="4">
    <source>
        <dbReference type="Proteomes" id="UP001497453"/>
    </source>
</evidence>
<dbReference type="PANTHER" id="PTHR48081:SF33">
    <property type="entry name" value="KYNURENINE FORMAMIDASE"/>
    <property type="match status" value="1"/>
</dbReference>
<proteinExistence type="predicted"/>
<dbReference type="SUPFAM" id="SSF53474">
    <property type="entry name" value="alpha/beta-Hydrolases"/>
    <property type="match status" value="1"/>
</dbReference>
<dbReference type="InterPro" id="IPR029058">
    <property type="entry name" value="AB_hydrolase_fold"/>
</dbReference>
<keyword evidence="1" id="KW-0378">Hydrolase</keyword>
<organism evidence="3 4">
    <name type="scientific">Somion occarium</name>
    <dbReference type="NCBI Taxonomy" id="3059160"/>
    <lineage>
        <taxon>Eukaryota</taxon>
        <taxon>Fungi</taxon>
        <taxon>Dikarya</taxon>
        <taxon>Basidiomycota</taxon>
        <taxon>Agaricomycotina</taxon>
        <taxon>Agaricomycetes</taxon>
        <taxon>Polyporales</taxon>
        <taxon>Cerrenaceae</taxon>
        <taxon>Somion</taxon>
    </lineage>
</organism>
<dbReference type="EMBL" id="OZ037946">
    <property type="protein sequence ID" value="CAL1704880.1"/>
    <property type="molecule type" value="Genomic_DNA"/>
</dbReference>
<accession>A0ABP1DAK7</accession>
<evidence type="ECO:0000256" key="1">
    <source>
        <dbReference type="ARBA" id="ARBA00022801"/>
    </source>
</evidence>
<dbReference type="Pfam" id="PF20434">
    <property type="entry name" value="BD-FAE"/>
    <property type="match status" value="1"/>
</dbReference>
<reference evidence="4" key="1">
    <citation type="submission" date="2024-04" db="EMBL/GenBank/DDBJ databases">
        <authorList>
            <person name="Shaw F."/>
            <person name="Minotto A."/>
        </authorList>
    </citation>
    <scope>NUCLEOTIDE SEQUENCE [LARGE SCALE GENOMIC DNA]</scope>
</reference>
<dbReference type="Gene3D" id="3.40.50.1820">
    <property type="entry name" value="alpha/beta hydrolase"/>
    <property type="match status" value="1"/>
</dbReference>
<sequence length="290" mass="33033">MGNRLSRQDQQVVVVRDISYTTTHDPLRSFDLYIPTSSVGSSLPLVCFVHGGAWRSEDKSEHAILAQRLAAHTSFPVVIPNYRLTKPETPIKHPTHTEDLLQFLNFILEWEGPQNHPHPYDSSKLYIIGHSCSAHMLTSIYFTPALPHAALPSLVPSKKLLESTQAIALSEGIYDIDLLINSFPQYKSWFIANAFDDLTSYAPFNTTAYNLHEGSEHIHWLILHSRDDTLVDAKQSVKFKDHIESILGKEKVLWDMSLKGEHDQMLREAEYPRVVGQFILDHRNKYHAAL</sequence>
<evidence type="ECO:0000259" key="2">
    <source>
        <dbReference type="Pfam" id="PF20434"/>
    </source>
</evidence>
<evidence type="ECO:0000313" key="3">
    <source>
        <dbReference type="EMBL" id="CAL1704880.1"/>
    </source>
</evidence>
<name>A0ABP1DAK7_9APHY</name>